<dbReference type="SUPFAM" id="SSF51735">
    <property type="entry name" value="NAD(P)-binding Rossmann-fold domains"/>
    <property type="match status" value="1"/>
</dbReference>
<dbReference type="GO" id="GO:0016616">
    <property type="term" value="F:oxidoreductase activity, acting on the CH-OH group of donors, NAD or NADP as acceptor"/>
    <property type="evidence" value="ECO:0007669"/>
    <property type="project" value="TreeGrafter"/>
</dbReference>
<dbReference type="EMBL" id="MIGY01000001">
    <property type="protein sequence ID" value="PPU09965.1"/>
    <property type="molecule type" value="Genomic_DNA"/>
</dbReference>
<reference evidence="3 4" key="1">
    <citation type="submission" date="2016-08" db="EMBL/GenBank/DDBJ databases">
        <title>Evolution of the type three secretion system and type three effector repertoires in Xanthomonas.</title>
        <authorList>
            <person name="Merda D."/>
            <person name="Briand M."/>
            <person name="Bosis E."/>
            <person name="Rousseau C."/>
            <person name="Portier P."/>
            <person name="Jacques M.-A."/>
            <person name="Fischer-Le Saux M."/>
        </authorList>
    </citation>
    <scope>NUCLEOTIDE SEQUENCE [LARGE SCALE GENOMIC DNA]</scope>
    <source>
        <strain evidence="3 4">CFBP 7645</strain>
    </source>
</reference>
<dbReference type="InterPro" id="IPR036291">
    <property type="entry name" value="NAD(P)-bd_dom_sf"/>
</dbReference>
<protein>
    <submittedName>
        <fullName evidence="3">SDR family oxidoreductase</fullName>
    </submittedName>
</protein>
<dbReference type="PRINTS" id="PR00081">
    <property type="entry name" value="GDHRDH"/>
</dbReference>
<evidence type="ECO:0000256" key="1">
    <source>
        <dbReference type="ARBA" id="ARBA00006484"/>
    </source>
</evidence>
<name>A0A2S6YWR6_9XANT</name>
<dbReference type="Proteomes" id="UP000239204">
    <property type="component" value="Unassembled WGS sequence"/>
</dbReference>
<comment type="caution">
    <text evidence="3">The sequence shown here is derived from an EMBL/GenBank/DDBJ whole genome shotgun (WGS) entry which is preliminary data.</text>
</comment>
<evidence type="ECO:0000313" key="4">
    <source>
        <dbReference type="Proteomes" id="UP000239204"/>
    </source>
</evidence>
<gene>
    <name evidence="3" type="ORF">XarjCFBP7645_00360</name>
</gene>
<proteinExistence type="inferred from homology"/>
<accession>A0A2S6YWR6</accession>
<keyword evidence="2" id="KW-0560">Oxidoreductase</keyword>
<evidence type="ECO:0000256" key="2">
    <source>
        <dbReference type="ARBA" id="ARBA00023002"/>
    </source>
</evidence>
<dbReference type="AlphaFoldDB" id="A0A2S6YWR6"/>
<organism evidence="3 4">
    <name type="scientific">Xanthomonas arboricola</name>
    <dbReference type="NCBI Taxonomy" id="56448"/>
    <lineage>
        <taxon>Bacteria</taxon>
        <taxon>Pseudomonadati</taxon>
        <taxon>Pseudomonadota</taxon>
        <taxon>Gammaproteobacteria</taxon>
        <taxon>Lysobacterales</taxon>
        <taxon>Lysobacteraceae</taxon>
        <taxon>Xanthomonas</taxon>
    </lineage>
</organism>
<dbReference type="FunFam" id="3.40.50.720:FF:000084">
    <property type="entry name" value="Short-chain dehydrogenase reductase"/>
    <property type="match status" value="1"/>
</dbReference>
<dbReference type="PANTHER" id="PTHR42760:SF133">
    <property type="entry name" value="3-OXOACYL-[ACYL-CARRIER-PROTEIN] REDUCTASE"/>
    <property type="match status" value="1"/>
</dbReference>
<dbReference type="Gene3D" id="3.40.50.720">
    <property type="entry name" value="NAD(P)-binding Rossmann-like Domain"/>
    <property type="match status" value="1"/>
</dbReference>
<dbReference type="RefSeq" id="WP_047127747.1">
    <property type="nucleotide sequence ID" value="NZ_JACICW010000005.1"/>
</dbReference>
<dbReference type="Pfam" id="PF13561">
    <property type="entry name" value="adh_short_C2"/>
    <property type="match status" value="1"/>
</dbReference>
<dbReference type="PANTHER" id="PTHR42760">
    <property type="entry name" value="SHORT-CHAIN DEHYDROGENASES/REDUCTASES FAMILY MEMBER"/>
    <property type="match status" value="1"/>
</dbReference>
<evidence type="ECO:0000313" key="3">
    <source>
        <dbReference type="EMBL" id="PPU09965.1"/>
    </source>
</evidence>
<sequence length="255" mass="26399">MRLQDKVVVITGAASGIGASTAKLFAREGGLVVATDIQLSGVEAVVADIAAAGGRAIAVGHNVASAADWKTVVERAIAEFGRVDVLINNAGAADRKPIQESTPETTDEDDWNRVIDIDLKSVFLGMKYAIPAMKNAGRGSIINVSSIAAMAGSGGPFAYTAAKGGVRSMTKHVAYHYGRFNIRVNSIHPGGVRTPMIEADLANHAELAKMIMGSIPLGRLAEPLEIANLALFLASDESSYLTGAELVADGGVTAA</sequence>
<dbReference type="NCBIfam" id="NF005559">
    <property type="entry name" value="PRK07231.1"/>
    <property type="match status" value="1"/>
</dbReference>
<dbReference type="InterPro" id="IPR002347">
    <property type="entry name" value="SDR_fam"/>
</dbReference>
<dbReference type="PRINTS" id="PR00080">
    <property type="entry name" value="SDRFAMILY"/>
</dbReference>
<comment type="similarity">
    <text evidence="1">Belongs to the short-chain dehydrogenases/reductases (SDR) family.</text>
</comment>